<dbReference type="PANTHER" id="PTHR33693:SF1">
    <property type="entry name" value="TYPE-4 URACIL-DNA GLYCOSYLASE"/>
    <property type="match status" value="1"/>
</dbReference>
<evidence type="ECO:0000259" key="12">
    <source>
        <dbReference type="SMART" id="SM00986"/>
    </source>
</evidence>
<dbReference type="RefSeq" id="WP_233394108.1">
    <property type="nucleotide sequence ID" value="NZ_JAJTWT010000009.1"/>
</dbReference>
<keyword evidence="6" id="KW-0479">Metal-binding</keyword>
<protein>
    <recommendedName>
        <fullName evidence="4">Type-4 uracil-DNA glycosylase</fullName>
        <ecNumber evidence="3">3.2.2.27</ecNumber>
    </recommendedName>
</protein>
<evidence type="ECO:0000256" key="8">
    <source>
        <dbReference type="ARBA" id="ARBA00022801"/>
    </source>
</evidence>
<evidence type="ECO:0000256" key="3">
    <source>
        <dbReference type="ARBA" id="ARBA00012030"/>
    </source>
</evidence>
<dbReference type="SMART" id="SM00987">
    <property type="entry name" value="UreE_C"/>
    <property type="match status" value="1"/>
</dbReference>
<dbReference type="EC" id="3.2.2.27" evidence="3"/>
<keyword evidence="5" id="KW-0004">4Fe-4S</keyword>
<dbReference type="SMART" id="SM00986">
    <property type="entry name" value="UDG"/>
    <property type="match status" value="1"/>
</dbReference>
<name>A0ABS8XIK3_9BURK</name>
<keyword evidence="7" id="KW-0227">DNA damage</keyword>
<keyword evidence="8" id="KW-0378">Hydrolase</keyword>
<evidence type="ECO:0000256" key="6">
    <source>
        <dbReference type="ARBA" id="ARBA00022723"/>
    </source>
</evidence>
<dbReference type="EMBL" id="JAJTWT010000009">
    <property type="protein sequence ID" value="MCE4539588.1"/>
    <property type="molecule type" value="Genomic_DNA"/>
</dbReference>
<dbReference type="NCBIfam" id="TIGR00758">
    <property type="entry name" value="UDG_fam4"/>
    <property type="match status" value="1"/>
</dbReference>
<comment type="catalytic activity">
    <reaction evidence="1">
        <text>Hydrolyzes single-stranded DNA or mismatched double-stranded DNA and polynucleotides, releasing free uracil.</text>
        <dbReference type="EC" id="3.2.2.27"/>
    </reaction>
</comment>
<sequence>MSWDERQRAMLAEMGLRLPATAARPAGVEEATAEPAEALPVARTVAAPPARAAATDPAPAAPAREVRPGAFAALAADELPSAVAACRACGLCEQRRQAVFGEGAVGSAQWLVVTDPPDDADDASGQALGGEAGRLLDRMLLAAGQSRRGETPTAFVTPIVKCRPPRGRAPQPAELDACEAILARQVELLQPRLVLALGLQAARRLTGLAEPLGKLRGRVHRWRDLPVVVTYHPAYLLRSPADKAGAWDDLCLALKTVKTLET</sequence>
<keyword evidence="11" id="KW-0234">DNA repair</keyword>
<dbReference type="Pfam" id="PF03167">
    <property type="entry name" value="UDG"/>
    <property type="match status" value="1"/>
</dbReference>
<dbReference type="Proteomes" id="UP001201463">
    <property type="component" value="Unassembled WGS sequence"/>
</dbReference>
<evidence type="ECO:0000256" key="9">
    <source>
        <dbReference type="ARBA" id="ARBA00023004"/>
    </source>
</evidence>
<dbReference type="InterPro" id="IPR005122">
    <property type="entry name" value="Uracil-DNA_glycosylase-like"/>
</dbReference>
<dbReference type="Gene3D" id="3.40.470.10">
    <property type="entry name" value="Uracil-DNA glycosylase-like domain"/>
    <property type="match status" value="1"/>
</dbReference>
<evidence type="ECO:0000256" key="1">
    <source>
        <dbReference type="ARBA" id="ARBA00001400"/>
    </source>
</evidence>
<reference evidence="13 14" key="1">
    <citation type="submission" date="2021-12" db="EMBL/GenBank/DDBJ databases">
        <title>Genome seq of p7.</title>
        <authorList>
            <person name="Seo T."/>
        </authorList>
    </citation>
    <scope>NUCLEOTIDE SEQUENCE [LARGE SCALE GENOMIC DNA]</scope>
    <source>
        <strain evidence="13 14">P7</strain>
    </source>
</reference>
<dbReference type="SUPFAM" id="SSF52141">
    <property type="entry name" value="Uracil-DNA glycosylase-like"/>
    <property type="match status" value="1"/>
</dbReference>
<comment type="similarity">
    <text evidence="2">Belongs to the uracil-DNA glycosylase (UDG) superfamily. Type 4 (UDGa) family.</text>
</comment>
<proteinExistence type="inferred from homology"/>
<dbReference type="InterPro" id="IPR051536">
    <property type="entry name" value="UDG_Type-4/5"/>
</dbReference>
<evidence type="ECO:0000256" key="10">
    <source>
        <dbReference type="ARBA" id="ARBA00023014"/>
    </source>
</evidence>
<evidence type="ECO:0000256" key="7">
    <source>
        <dbReference type="ARBA" id="ARBA00022763"/>
    </source>
</evidence>
<evidence type="ECO:0000256" key="4">
    <source>
        <dbReference type="ARBA" id="ARBA00019403"/>
    </source>
</evidence>
<comment type="caution">
    <text evidence="13">The sequence shown here is derived from an EMBL/GenBank/DDBJ whole genome shotgun (WGS) entry which is preliminary data.</text>
</comment>
<evidence type="ECO:0000313" key="13">
    <source>
        <dbReference type="EMBL" id="MCE4539588.1"/>
    </source>
</evidence>
<dbReference type="PANTHER" id="PTHR33693">
    <property type="entry name" value="TYPE-5 URACIL-DNA GLYCOSYLASE"/>
    <property type="match status" value="1"/>
</dbReference>
<feature type="domain" description="Uracil-DNA glycosylase-like" evidence="12">
    <location>
        <begin position="100"/>
        <end position="251"/>
    </location>
</feature>
<dbReference type="CDD" id="cd10030">
    <property type="entry name" value="UDG-F4_TTUDGA_SPO1dp_like"/>
    <property type="match status" value="1"/>
</dbReference>
<evidence type="ECO:0000313" key="14">
    <source>
        <dbReference type="Proteomes" id="UP001201463"/>
    </source>
</evidence>
<keyword evidence="14" id="KW-1185">Reference proteome</keyword>
<keyword evidence="9" id="KW-0408">Iron</keyword>
<evidence type="ECO:0000256" key="11">
    <source>
        <dbReference type="ARBA" id="ARBA00023204"/>
    </source>
</evidence>
<dbReference type="InterPro" id="IPR005273">
    <property type="entry name" value="Ura-DNA_glyco_family4"/>
</dbReference>
<evidence type="ECO:0000256" key="2">
    <source>
        <dbReference type="ARBA" id="ARBA00006521"/>
    </source>
</evidence>
<keyword evidence="10" id="KW-0411">Iron-sulfur</keyword>
<gene>
    <name evidence="13" type="ORF">LXT12_20255</name>
</gene>
<dbReference type="InterPro" id="IPR036895">
    <property type="entry name" value="Uracil-DNA_glycosylase-like_sf"/>
</dbReference>
<accession>A0ABS8XIK3</accession>
<organism evidence="13 14">
    <name type="scientific">Pelomonas caseinilytica</name>
    <dbReference type="NCBI Taxonomy" id="2906763"/>
    <lineage>
        <taxon>Bacteria</taxon>
        <taxon>Pseudomonadati</taxon>
        <taxon>Pseudomonadota</taxon>
        <taxon>Betaproteobacteria</taxon>
        <taxon>Burkholderiales</taxon>
        <taxon>Sphaerotilaceae</taxon>
        <taxon>Roseateles</taxon>
    </lineage>
</organism>
<evidence type="ECO:0000256" key="5">
    <source>
        <dbReference type="ARBA" id="ARBA00022485"/>
    </source>
</evidence>